<dbReference type="InterPro" id="IPR003958">
    <property type="entry name" value="CBFA_NFYB_domain"/>
</dbReference>
<dbReference type="Gene3D" id="1.10.20.10">
    <property type="entry name" value="Histone, subunit A"/>
    <property type="match status" value="1"/>
</dbReference>
<evidence type="ECO:0000256" key="2">
    <source>
        <dbReference type="ARBA" id="ARBA00023015"/>
    </source>
</evidence>
<accession>A0A921U9P9</accession>
<evidence type="ECO:0000256" key="7">
    <source>
        <dbReference type="SAM" id="MobiDB-lite"/>
    </source>
</evidence>
<organism evidence="9 10">
    <name type="scientific">Sorghum bicolor</name>
    <name type="common">Sorghum</name>
    <name type="synonym">Sorghum vulgare</name>
    <dbReference type="NCBI Taxonomy" id="4558"/>
    <lineage>
        <taxon>Eukaryota</taxon>
        <taxon>Viridiplantae</taxon>
        <taxon>Streptophyta</taxon>
        <taxon>Embryophyta</taxon>
        <taxon>Tracheophyta</taxon>
        <taxon>Spermatophyta</taxon>
        <taxon>Magnoliopsida</taxon>
        <taxon>Liliopsida</taxon>
        <taxon>Poales</taxon>
        <taxon>Poaceae</taxon>
        <taxon>PACMAD clade</taxon>
        <taxon>Panicoideae</taxon>
        <taxon>Andropogonodae</taxon>
        <taxon>Andropogoneae</taxon>
        <taxon>Sorghinae</taxon>
        <taxon>Sorghum</taxon>
    </lineage>
</organism>
<evidence type="ECO:0000256" key="4">
    <source>
        <dbReference type="ARBA" id="ARBA00023163"/>
    </source>
</evidence>
<dbReference type="InterPro" id="IPR050568">
    <property type="entry name" value="Transcr_DNA_Rep_Reg"/>
</dbReference>
<keyword evidence="2" id="KW-0805">Transcription regulation</keyword>
<dbReference type="GO" id="GO:0003677">
    <property type="term" value="F:DNA binding"/>
    <property type="evidence" value="ECO:0007669"/>
    <property type="project" value="UniProtKB-KW"/>
</dbReference>
<dbReference type="CDD" id="cd22908">
    <property type="entry name" value="HFD_NFYC-like"/>
    <property type="match status" value="1"/>
</dbReference>
<evidence type="ECO:0000259" key="8">
    <source>
        <dbReference type="Pfam" id="PF00808"/>
    </source>
</evidence>
<name>A0A921U9P9_SORBI</name>
<sequence length="222" mass="24918">MDTEGQPSETAVSEGVTNGDAIPSDFQDDAPVIQPPLSHHHQVASQSQQDDHCQQPLQAFWSGQLAEIKQTTNFKTHSLPLARIKKIMKADSNIPKRVAGEAPLLFAKACEMFIQELTLRAWLHTEEDMRRTLQKKDVTAALASTEVFDFLVADSSTDNKPKGNGEGLPPPTTAKDDDDSYGDYYWDDYSPPWSPEPPSPDLRNVTCDDPRYYTYIHDYYSL</sequence>
<proteinExistence type="inferred from homology"/>
<dbReference type="SUPFAM" id="SSF47113">
    <property type="entry name" value="Histone-fold"/>
    <property type="match status" value="1"/>
</dbReference>
<reference evidence="9" key="2">
    <citation type="submission" date="2020-10" db="EMBL/GenBank/DDBJ databases">
        <authorList>
            <person name="Cooper E.A."/>
            <person name="Brenton Z.W."/>
            <person name="Flinn B.S."/>
            <person name="Jenkins J."/>
            <person name="Shu S."/>
            <person name="Flowers D."/>
            <person name="Luo F."/>
            <person name="Wang Y."/>
            <person name="Xia P."/>
            <person name="Barry K."/>
            <person name="Daum C."/>
            <person name="Lipzen A."/>
            <person name="Yoshinaga Y."/>
            <person name="Schmutz J."/>
            <person name="Saski C."/>
            <person name="Vermerris W."/>
            <person name="Kresovich S."/>
        </authorList>
    </citation>
    <scope>NUCLEOTIDE SEQUENCE</scope>
</reference>
<dbReference type="EMBL" id="CM027686">
    <property type="protein sequence ID" value="KAG0522852.1"/>
    <property type="molecule type" value="Genomic_DNA"/>
</dbReference>
<dbReference type="FunFam" id="1.10.20.10:FF:000006">
    <property type="entry name" value="Nuclear transcription factor Y subunit gamma"/>
    <property type="match status" value="1"/>
</dbReference>
<dbReference type="EMBL" id="CM027686">
    <property type="protein sequence ID" value="KAG0522851.1"/>
    <property type="molecule type" value="Genomic_DNA"/>
</dbReference>
<dbReference type="GO" id="GO:0046982">
    <property type="term" value="F:protein heterodimerization activity"/>
    <property type="evidence" value="ECO:0007669"/>
    <property type="project" value="InterPro"/>
</dbReference>
<evidence type="ECO:0000313" key="10">
    <source>
        <dbReference type="Proteomes" id="UP000807115"/>
    </source>
</evidence>
<dbReference type="PANTHER" id="PTHR10252">
    <property type="entry name" value="HISTONE-LIKE TRANSCRIPTION FACTOR CCAAT-RELATED"/>
    <property type="match status" value="1"/>
</dbReference>
<keyword evidence="5" id="KW-0539">Nucleus</keyword>
<feature type="compositionally biased region" description="Low complexity" evidence="7">
    <location>
        <begin position="182"/>
        <end position="191"/>
    </location>
</feature>
<dbReference type="InterPro" id="IPR009072">
    <property type="entry name" value="Histone-fold"/>
</dbReference>
<gene>
    <name evidence="9" type="ORF">BDA96_07G073300</name>
</gene>
<evidence type="ECO:0000313" key="9">
    <source>
        <dbReference type="EMBL" id="KAG0522851.1"/>
    </source>
</evidence>
<feature type="region of interest" description="Disordered" evidence="7">
    <location>
        <begin position="1"/>
        <end position="50"/>
    </location>
</feature>
<evidence type="ECO:0000256" key="5">
    <source>
        <dbReference type="ARBA" id="ARBA00023242"/>
    </source>
</evidence>
<comment type="caution">
    <text evidence="9">The sequence shown here is derived from an EMBL/GenBank/DDBJ whole genome shotgun (WGS) entry which is preliminary data.</text>
</comment>
<comment type="similarity">
    <text evidence="6">Belongs to the NFYC/HAP5 subunit family.</text>
</comment>
<dbReference type="Pfam" id="PF00808">
    <property type="entry name" value="CBFD_NFYB_HMF"/>
    <property type="match status" value="1"/>
</dbReference>
<dbReference type="GO" id="GO:0005634">
    <property type="term" value="C:nucleus"/>
    <property type="evidence" value="ECO:0007669"/>
    <property type="project" value="UniProtKB-SubCell"/>
</dbReference>
<keyword evidence="4" id="KW-0804">Transcription</keyword>
<dbReference type="Proteomes" id="UP000807115">
    <property type="component" value="Chromosome 7"/>
</dbReference>
<reference evidence="9" key="1">
    <citation type="journal article" date="2019" name="BMC Genomics">
        <title>A new reference genome for Sorghum bicolor reveals high levels of sequence similarity between sweet and grain genotypes: implications for the genetics of sugar metabolism.</title>
        <authorList>
            <person name="Cooper E.A."/>
            <person name="Brenton Z.W."/>
            <person name="Flinn B.S."/>
            <person name="Jenkins J."/>
            <person name="Shu S."/>
            <person name="Flowers D."/>
            <person name="Luo F."/>
            <person name="Wang Y."/>
            <person name="Xia P."/>
            <person name="Barry K."/>
            <person name="Daum C."/>
            <person name="Lipzen A."/>
            <person name="Yoshinaga Y."/>
            <person name="Schmutz J."/>
            <person name="Saski C."/>
            <person name="Vermerris W."/>
            <person name="Kresovich S."/>
        </authorList>
    </citation>
    <scope>NUCLEOTIDE SEQUENCE</scope>
</reference>
<dbReference type="AlphaFoldDB" id="A0A921U9P9"/>
<evidence type="ECO:0000256" key="1">
    <source>
        <dbReference type="ARBA" id="ARBA00004123"/>
    </source>
</evidence>
<comment type="subcellular location">
    <subcellularLocation>
        <location evidence="1">Nucleus</location>
    </subcellularLocation>
</comment>
<evidence type="ECO:0000256" key="3">
    <source>
        <dbReference type="ARBA" id="ARBA00023125"/>
    </source>
</evidence>
<protein>
    <recommendedName>
        <fullName evidence="8">Transcription factor CBF/NF-Y/archaeal histone domain-containing protein</fullName>
    </recommendedName>
</protein>
<evidence type="ECO:0000256" key="6">
    <source>
        <dbReference type="ARBA" id="ARBA00038129"/>
    </source>
</evidence>
<dbReference type="PANTHER" id="PTHR10252:SF150">
    <property type="entry name" value="OS09G0480700 PROTEIN"/>
    <property type="match status" value="1"/>
</dbReference>
<feature type="region of interest" description="Disordered" evidence="7">
    <location>
        <begin position="155"/>
        <end position="205"/>
    </location>
</feature>
<keyword evidence="3" id="KW-0238">DNA-binding</keyword>
<feature type="domain" description="Transcription factor CBF/NF-Y/archaeal histone" evidence="8">
    <location>
        <begin position="78"/>
        <end position="142"/>
    </location>
</feature>
<feature type="compositionally biased region" description="Polar residues" evidence="7">
    <location>
        <begin position="1"/>
        <end position="11"/>
    </location>
</feature>